<dbReference type="NCBIfam" id="NF037995">
    <property type="entry name" value="TRAP_S1"/>
    <property type="match status" value="1"/>
</dbReference>
<dbReference type="PANTHER" id="PTHR33376:SF2">
    <property type="entry name" value="DICARBOXYLATE-BINDING PERIPLASMIC PROTEIN"/>
    <property type="match status" value="1"/>
</dbReference>
<feature type="chain" id="PRO_5047178590" evidence="3">
    <location>
        <begin position="22"/>
        <end position="352"/>
    </location>
</feature>
<dbReference type="InterPro" id="IPR038404">
    <property type="entry name" value="TRAP_DctP_sf"/>
</dbReference>
<reference evidence="4 5" key="1">
    <citation type="submission" date="2023-07" db="EMBL/GenBank/DDBJ databases">
        <title>Genomic Encyclopedia of Type Strains, Phase IV (KMG-IV): sequencing the most valuable type-strain genomes for metagenomic binning, comparative biology and taxonomic classification.</title>
        <authorList>
            <person name="Goeker M."/>
        </authorList>
    </citation>
    <scope>NUCLEOTIDE SEQUENCE [LARGE SCALE GENOMIC DNA]</scope>
    <source>
        <strain evidence="4 5">DSM 9768</strain>
    </source>
</reference>
<evidence type="ECO:0000256" key="3">
    <source>
        <dbReference type="SAM" id="SignalP"/>
    </source>
</evidence>
<organism evidence="4 5">
    <name type="scientific">Evansella vedderi</name>
    <dbReference type="NCBI Taxonomy" id="38282"/>
    <lineage>
        <taxon>Bacteria</taxon>
        <taxon>Bacillati</taxon>
        <taxon>Bacillota</taxon>
        <taxon>Bacilli</taxon>
        <taxon>Bacillales</taxon>
        <taxon>Bacillaceae</taxon>
        <taxon>Evansella</taxon>
    </lineage>
</organism>
<dbReference type="RefSeq" id="WP_307329258.1">
    <property type="nucleotide sequence ID" value="NZ_JAUSUG010000019.1"/>
</dbReference>
<dbReference type="PANTHER" id="PTHR33376">
    <property type="match status" value="1"/>
</dbReference>
<keyword evidence="5" id="KW-1185">Reference proteome</keyword>
<evidence type="ECO:0000256" key="1">
    <source>
        <dbReference type="ARBA" id="ARBA00022729"/>
    </source>
</evidence>
<dbReference type="InterPro" id="IPR018389">
    <property type="entry name" value="DctP_fam"/>
</dbReference>
<feature type="signal peptide" evidence="3">
    <location>
        <begin position="1"/>
        <end position="21"/>
    </location>
</feature>
<evidence type="ECO:0000313" key="4">
    <source>
        <dbReference type="EMBL" id="MDQ0256701.1"/>
    </source>
</evidence>
<comment type="caution">
    <text evidence="4">The sequence shown here is derived from an EMBL/GenBank/DDBJ whole genome shotgun (WGS) entry which is preliminary data.</text>
</comment>
<dbReference type="CDD" id="cd13671">
    <property type="entry name" value="PBP2_TRAP_SBP_like_3"/>
    <property type="match status" value="1"/>
</dbReference>
<accession>A0ABT9ZZP6</accession>
<keyword evidence="1 3" id="KW-0732">Signal</keyword>
<dbReference type="Gene3D" id="3.40.190.170">
    <property type="entry name" value="Bacterial extracellular solute-binding protein, family 7"/>
    <property type="match status" value="1"/>
</dbReference>
<dbReference type="PROSITE" id="PS51257">
    <property type="entry name" value="PROKAR_LIPOPROTEIN"/>
    <property type="match status" value="1"/>
</dbReference>
<dbReference type="EMBL" id="JAUSUG010000019">
    <property type="protein sequence ID" value="MDQ0256701.1"/>
    <property type="molecule type" value="Genomic_DNA"/>
</dbReference>
<keyword evidence="4" id="KW-0675">Receptor</keyword>
<sequence>MKKRLLTLLSMLFLAAIVLVACGGNDSPANDTETDNGNGSADEETSEGTEEAVETVTLRLAENHPEDYPTTIGNKEFARLVEEKTNGRYKIEVYAGGQLGQESQVLEQVQLGTIELARVNAIPLTQFSDQIGVLSMPYLFDDEEAKWEKLNGEVGQDLLATLDGSNLVGLAFYDSGERSFYNSERPIRTPEDMKGLQIRVQSSELAIDIVEALGGSATPMEFGEVYSALQTGVIDGAENNFPSYYTTNHYQVAKYFTVNGYQGTPEVLLASQSLWDKLSEEDQQIFREAALESVAVQRAAWAELTEKAKNAVVEGGSELIEVDDITPWREAVQPVYDKYGAQFEEWIERLTQ</sequence>
<dbReference type="NCBIfam" id="TIGR00787">
    <property type="entry name" value="dctP"/>
    <property type="match status" value="1"/>
</dbReference>
<evidence type="ECO:0000256" key="2">
    <source>
        <dbReference type="SAM" id="MobiDB-lite"/>
    </source>
</evidence>
<dbReference type="Pfam" id="PF03480">
    <property type="entry name" value="DctP"/>
    <property type="match status" value="1"/>
</dbReference>
<dbReference type="PIRSF" id="PIRSF006470">
    <property type="entry name" value="DctB"/>
    <property type="match status" value="1"/>
</dbReference>
<feature type="region of interest" description="Disordered" evidence="2">
    <location>
        <begin position="28"/>
        <end position="53"/>
    </location>
</feature>
<evidence type="ECO:0000313" key="5">
    <source>
        <dbReference type="Proteomes" id="UP001230005"/>
    </source>
</evidence>
<gene>
    <name evidence="4" type="ORF">J2S74_004123</name>
</gene>
<name>A0ABT9ZZP6_9BACI</name>
<proteinExistence type="predicted"/>
<feature type="compositionally biased region" description="Polar residues" evidence="2">
    <location>
        <begin position="28"/>
        <end position="38"/>
    </location>
</feature>
<feature type="compositionally biased region" description="Acidic residues" evidence="2">
    <location>
        <begin position="41"/>
        <end position="53"/>
    </location>
</feature>
<dbReference type="InterPro" id="IPR004682">
    <property type="entry name" value="TRAP_DctP"/>
</dbReference>
<dbReference type="Proteomes" id="UP001230005">
    <property type="component" value="Unassembled WGS sequence"/>
</dbReference>
<protein>
    <submittedName>
        <fullName evidence="4">Tripartite ATP-independent transporter DctP family solute receptor</fullName>
    </submittedName>
</protein>